<gene>
    <name evidence="1" type="ORF">TCM_028948</name>
</gene>
<dbReference type="InParanoid" id="A0A061GIU8"/>
<accession>A0A061GIU8</accession>
<organism evidence="1 2">
    <name type="scientific">Theobroma cacao</name>
    <name type="common">Cacao</name>
    <name type="synonym">Cocoa</name>
    <dbReference type="NCBI Taxonomy" id="3641"/>
    <lineage>
        <taxon>Eukaryota</taxon>
        <taxon>Viridiplantae</taxon>
        <taxon>Streptophyta</taxon>
        <taxon>Embryophyta</taxon>
        <taxon>Tracheophyta</taxon>
        <taxon>Spermatophyta</taxon>
        <taxon>Magnoliopsida</taxon>
        <taxon>eudicotyledons</taxon>
        <taxon>Gunneridae</taxon>
        <taxon>Pentapetalae</taxon>
        <taxon>rosids</taxon>
        <taxon>malvids</taxon>
        <taxon>Malvales</taxon>
        <taxon>Malvaceae</taxon>
        <taxon>Byttnerioideae</taxon>
        <taxon>Theobroma</taxon>
    </lineage>
</organism>
<dbReference type="HOGENOM" id="CLU_2324922_0_0_1"/>
<dbReference type="Proteomes" id="UP000026915">
    <property type="component" value="Chromosome 6"/>
</dbReference>
<dbReference type="EMBL" id="CM001884">
    <property type="protein sequence ID" value="EOY26994.1"/>
    <property type="molecule type" value="Genomic_DNA"/>
</dbReference>
<evidence type="ECO:0000313" key="1">
    <source>
        <dbReference type="EMBL" id="EOY26994.1"/>
    </source>
</evidence>
<reference evidence="1 2" key="1">
    <citation type="journal article" date="2013" name="Genome Biol.">
        <title>The genome sequence of the most widely cultivated cacao type and its use to identify candidate genes regulating pod color.</title>
        <authorList>
            <person name="Motamayor J.C."/>
            <person name="Mockaitis K."/>
            <person name="Schmutz J."/>
            <person name="Haiminen N."/>
            <person name="Iii D.L."/>
            <person name="Cornejo O."/>
            <person name="Findley S.D."/>
            <person name="Zheng P."/>
            <person name="Utro F."/>
            <person name="Royaert S."/>
            <person name="Saski C."/>
            <person name="Jenkins J."/>
            <person name="Podicheti R."/>
            <person name="Zhao M."/>
            <person name="Scheffler B.E."/>
            <person name="Stack J.C."/>
            <person name="Feltus F.A."/>
            <person name="Mustiga G.M."/>
            <person name="Amores F."/>
            <person name="Phillips W."/>
            <person name="Marelli J.P."/>
            <person name="May G.D."/>
            <person name="Shapiro H."/>
            <person name="Ma J."/>
            <person name="Bustamante C.D."/>
            <person name="Schnell R.J."/>
            <person name="Main D."/>
            <person name="Gilbert D."/>
            <person name="Parida L."/>
            <person name="Kuhn D.N."/>
        </authorList>
    </citation>
    <scope>NUCLEOTIDE SEQUENCE [LARGE SCALE GENOMIC DNA]</scope>
    <source>
        <strain evidence="2">cv. Matina 1-6</strain>
    </source>
</reference>
<protein>
    <submittedName>
        <fullName evidence="1">Uncharacterized protein</fullName>
    </submittedName>
</protein>
<sequence>MDRFNEIEDDVCWEAKNVDKEYGNHGFATRVLIAKDKESPAQVIRFVEVIGQPRKKVVKRTKSWSVTGKPSPKIQIIQTSNWVVSQAQLAEKPKIIQTY</sequence>
<proteinExistence type="predicted"/>
<name>A0A061GIU8_THECC</name>
<dbReference type="Gramene" id="EOY26994">
    <property type="protein sequence ID" value="EOY26994"/>
    <property type="gene ID" value="TCM_028948"/>
</dbReference>
<evidence type="ECO:0000313" key="2">
    <source>
        <dbReference type="Proteomes" id="UP000026915"/>
    </source>
</evidence>
<keyword evidence="2" id="KW-1185">Reference proteome</keyword>
<dbReference type="AlphaFoldDB" id="A0A061GIU8"/>